<organism evidence="9">
    <name type="scientific">Strongyloides stercoralis</name>
    <name type="common">Threadworm</name>
    <dbReference type="NCBI Taxonomy" id="6248"/>
    <lineage>
        <taxon>Eukaryota</taxon>
        <taxon>Metazoa</taxon>
        <taxon>Ecdysozoa</taxon>
        <taxon>Nematoda</taxon>
        <taxon>Chromadorea</taxon>
        <taxon>Rhabditida</taxon>
        <taxon>Tylenchina</taxon>
        <taxon>Panagrolaimomorpha</taxon>
        <taxon>Strongyloidoidea</taxon>
        <taxon>Strongyloididae</taxon>
        <taxon>Strongyloides</taxon>
    </lineage>
</organism>
<evidence type="ECO:0000313" key="9">
    <source>
        <dbReference type="WBParaSite" id="SSTP_0000879700.1"/>
    </source>
</evidence>
<dbReference type="Pfam" id="PF06963">
    <property type="entry name" value="FPN1"/>
    <property type="match status" value="1"/>
</dbReference>
<comment type="function">
    <text evidence="7">May be involved in iron transport and iron homeostasis.</text>
</comment>
<sequence length="466" mass="53397">MNKKKFNTNNFFFIYTLSCFGDRLWSFAIVFILEKIGGLKLIAISQLINGLATIFLSGILGKWLDKQNRMKSISVVLFLNNIFVSLCSITYMIVLKMKNEENNKIFDIVIYVALILNSISEVASQGERMLLSKDWILVLIDNDKDKLCKKNATMTTLDQITCIIAPILIGILLKFINYEIICVMFLMWNLISWIIEYILIRKLYKQNIKLHQKSFNNEIKNEEKISLINVIQTYFSQSTFYQSFALSLLYMTVLAFDGLSLAYAKAQNVTEDILGIFRGISSLTGIIGAFIYMKLERKIGASLASLCGLLIQQFANYCCLLSLILPGTPFNPKQYFDEWNLSDWSSKIFSTNSHTFKLSTSINYTSFFSNPSVWVYLITITFSRIGLWLADLAITHQMQQSVEEYNRGSVFGFQNSICNFFSTIKDIFVILFPDIRTFGILMIISVAFGTISLLLTFYSHINKKKV</sequence>
<dbReference type="InterPro" id="IPR036259">
    <property type="entry name" value="MFS_trans_sf"/>
</dbReference>
<dbReference type="Proteomes" id="UP000035681">
    <property type="component" value="Unplaced"/>
</dbReference>
<evidence type="ECO:0000256" key="4">
    <source>
        <dbReference type="ARBA" id="ARBA00022692"/>
    </source>
</evidence>
<evidence type="ECO:0000256" key="6">
    <source>
        <dbReference type="ARBA" id="ARBA00023136"/>
    </source>
</evidence>
<comment type="similarity">
    <text evidence="2 7">Belongs to the ferroportin (FP) (TC 2.A.100) family. SLC40A subfamily.</text>
</comment>
<dbReference type="PANTHER" id="PTHR11660">
    <property type="entry name" value="SOLUTE CARRIER FAMILY 40 MEMBER"/>
    <property type="match status" value="1"/>
</dbReference>
<dbReference type="GO" id="GO:0016020">
    <property type="term" value="C:membrane"/>
    <property type="evidence" value="ECO:0007669"/>
    <property type="project" value="UniProtKB-SubCell"/>
</dbReference>
<keyword evidence="3 7" id="KW-0813">Transport</keyword>
<name>A0A0K0EH41_STRER</name>
<dbReference type="Gene3D" id="1.20.1250.20">
    <property type="entry name" value="MFS general substrate transporter like domains"/>
    <property type="match status" value="1"/>
</dbReference>
<dbReference type="WBParaSite" id="TCONS_00015841.p1">
    <property type="protein sequence ID" value="TCONS_00015841.p1"/>
    <property type="gene ID" value="XLOC_010598"/>
</dbReference>
<comment type="subcellular location">
    <subcellularLocation>
        <location evidence="1 7">Membrane</location>
        <topology evidence="1 7">Multi-pass membrane protein</topology>
    </subcellularLocation>
</comment>
<dbReference type="WBParaSite" id="SSTP_0000879700.1">
    <property type="protein sequence ID" value="SSTP_0000879700.1"/>
    <property type="gene ID" value="SSTP_0000879700"/>
</dbReference>
<feature type="transmembrane region" description="Helical" evidence="7">
    <location>
        <begin position="302"/>
        <end position="325"/>
    </location>
</feature>
<proteinExistence type="inferred from homology"/>
<evidence type="ECO:0000256" key="3">
    <source>
        <dbReference type="ARBA" id="ARBA00022448"/>
    </source>
</evidence>
<feature type="transmembrane region" description="Helical" evidence="7">
    <location>
        <begin position="73"/>
        <end position="93"/>
    </location>
</feature>
<keyword evidence="4 7" id="KW-0812">Transmembrane</keyword>
<feature type="transmembrane region" description="Helical" evidence="7">
    <location>
        <begin position="276"/>
        <end position="295"/>
    </location>
</feature>
<evidence type="ECO:0000256" key="1">
    <source>
        <dbReference type="ARBA" id="ARBA00004141"/>
    </source>
</evidence>
<evidence type="ECO:0000313" key="8">
    <source>
        <dbReference type="Proteomes" id="UP000035681"/>
    </source>
</evidence>
<keyword evidence="7" id="KW-0406">Ion transport</keyword>
<keyword evidence="5 7" id="KW-1133">Transmembrane helix</keyword>
<feature type="transmembrane region" description="Helical" evidence="7">
    <location>
        <begin position="244"/>
        <end position="264"/>
    </location>
</feature>
<evidence type="ECO:0000256" key="5">
    <source>
        <dbReference type="ARBA" id="ARBA00022989"/>
    </source>
</evidence>
<protein>
    <recommendedName>
        <fullName evidence="7">Solute carrier family 40 member</fullName>
    </recommendedName>
</protein>
<keyword evidence="6 7" id="KW-0472">Membrane</keyword>
<evidence type="ECO:0000256" key="2">
    <source>
        <dbReference type="ARBA" id="ARBA00006279"/>
    </source>
</evidence>
<feature type="transmembrane region" description="Helical" evidence="7">
    <location>
        <begin position="39"/>
        <end position="61"/>
    </location>
</feature>
<feature type="transmembrane region" description="Helical" evidence="7">
    <location>
        <begin position="178"/>
        <end position="200"/>
    </location>
</feature>
<dbReference type="PANTHER" id="PTHR11660:SF57">
    <property type="entry name" value="SOLUTE CARRIER FAMILY 40 MEMBER"/>
    <property type="match status" value="1"/>
</dbReference>
<keyword evidence="8" id="KW-1185">Reference proteome</keyword>
<dbReference type="SUPFAM" id="SSF103473">
    <property type="entry name" value="MFS general substrate transporter"/>
    <property type="match status" value="1"/>
</dbReference>
<feature type="transmembrane region" description="Helical" evidence="7">
    <location>
        <begin position="12"/>
        <end position="33"/>
    </location>
</feature>
<evidence type="ECO:0000256" key="7">
    <source>
        <dbReference type="RuleBase" id="RU365065"/>
    </source>
</evidence>
<dbReference type="AlphaFoldDB" id="A0A0K0EH41"/>
<feature type="transmembrane region" description="Helical" evidence="7">
    <location>
        <begin position="438"/>
        <end position="458"/>
    </location>
</feature>
<dbReference type="InterPro" id="IPR009716">
    <property type="entry name" value="Ferroportin-1"/>
</dbReference>
<dbReference type="GO" id="GO:0005381">
    <property type="term" value="F:iron ion transmembrane transporter activity"/>
    <property type="evidence" value="ECO:0007669"/>
    <property type="project" value="UniProtKB-UniRule"/>
</dbReference>
<feature type="transmembrane region" description="Helical" evidence="7">
    <location>
        <begin position="152"/>
        <end position="172"/>
    </location>
</feature>
<accession>A0A0K0EH41</accession>
<reference evidence="9" key="1">
    <citation type="submission" date="2015-08" db="UniProtKB">
        <authorList>
            <consortium name="WormBaseParasite"/>
        </authorList>
    </citation>
    <scope>IDENTIFICATION</scope>
</reference>
<feature type="transmembrane region" description="Helical" evidence="7">
    <location>
        <begin position="373"/>
        <end position="390"/>
    </location>
</feature>
<feature type="transmembrane region" description="Helical" evidence="7">
    <location>
        <begin position="411"/>
        <end position="432"/>
    </location>
</feature>